<evidence type="ECO:0000256" key="4">
    <source>
        <dbReference type="ARBA" id="ARBA00022989"/>
    </source>
</evidence>
<dbReference type="GO" id="GO:0005886">
    <property type="term" value="C:plasma membrane"/>
    <property type="evidence" value="ECO:0007669"/>
    <property type="project" value="UniProtKB-SubCell"/>
</dbReference>
<evidence type="ECO:0000256" key="2">
    <source>
        <dbReference type="ARBA" id="ARBA00022475"/>
    </source>
</evidence>
<keyword evidence="3 6" id="KW-0812">Transmembrane</keyword>
<keyword evidence="4 6" id="KW-1133">Transmembrane helix</keyword>
<organism evidence="8 9">
    <name type="scientific">Corynebacterium hindlerae</name>
    <dbReference type="NCBI Taxonomy" id="699041"/>
    <lineage>
        <taxon>Bacteria</taxon>
        <taxon>Bacillati</taxon>
        <taxon>Actinomycetota</taxon>
        <taxon>Actinomycetes</taxon>
        <taxon>Mycobacteriales</taxon>
        <taxon>Corynebacteriaceae</taxon>
        <taxon>Corynebacterium</taxon>
    </lineage>
</organism>
<proteinExistence type="predicted"/>
<evidence type="ECO:0000313" key="8">
    <source>
        <dbReference type="EMBL" id="QMV86287.1"/>
    </source>
</evidence>
<dbReference type="PANTHER" id="PTHR35007:SF4">
    <property type="entry name" value="CONSERVED TRANSMEMBRANE PROTEIN-RELATED"/>
    <property type="match status" value="1"/>
</dbReference>
<sequence>MHGPGVVASLAMVLAVAVRKVWEGRRQAAREQAATDTASLLGAMAADLEAGATTHEAIAHAATEVAEPLQGVCAIAAHRSAAGMPPAGAFLEAPAVYTELRSAARLWLIAETKGIALSNLLVHVQERIDAHLRHARATDAALQGPKATAVILALLPLGGIAMGSGMGANPIPFLTTTALGQVLLVVGTALACAGFLWVDVIVARASNPRAVT</sequence>
<dbReference type="EMBL" id="CP059833">
    <property type="protein sequence ID" value="QMV86287.1"/>
    <property type="molecule type" value="Genomic_DNA"/>
</dbReference>
<protein>
    <submittedName>
        <fullName evidence="8">Type II secretion system F family protein</fullName>
    </submittedName>
</protein>
<name>A0A7G5FI46_9CORY</name>
<gene>
    <name evidence="8" type="ORF">HW450_06170</name>
</gene>
<dbReference type="Proteomes" id="UP000515570">
    <property type="component" value="Chromosome"/>
</dbReference>
<keyword evidence="5 6" id="KW-0472">Membrane</keyword>
<accession>A0A7G5FI46</accession>
<comment type="subcellular location">
    <subcellularLocation>
        <location evidence="1">Cell membrane</location>
        <topology evidence="1">Multi-pass membrane protein</topology>
    </subcellularLocation>
</comment>
<evidence type="ECO:0000256" key="5">
    <source>
        <dbReference type="ARBA" id="ARBA00023136"/>
    </source>
</evidence>
<dbReference type="AlphaFoldDB" id="A0A7G5FI46"/>
<feature type="transmembrane region" description="Helical" evidence="6">
    <location>
        <begin position="6"/>
        <end position="22"/>
    </location>
</feature>
<evidence type="ECO:0000259" key="7">
    <source>
        <dbReference type="Pfam" id="PF00482"/>
    </source>
</evidence>
<dbReference type="RefSeq" id="WP_182387096.1">
    <property type="nucleotide sequence ID" value="NZ_CP059833.1"/>
</dbReference>
<evidence type="ECO:0000313" key="9">
    <source>
        <dbReference type="Proteomes" id="UP000515570"/>
    </source>
</evidence>
<keyword evidence="2" id="KW-1003">Cell membrane</keyword>
<reference evidence="8 9" key="1">
    <citation type="submission" date="2020-07" db="EMBL/GenBank/DDBJ databases">
        <title>non toxigenic Corynebacterium sp. nov from a clinical source.</title>
        <authorList>
            <person name="Bernier A.-M."/>
            <person name="Bernard K."/>
        </authorList>
    </citation>
    <scope>NUCLEOTIDE SEQUENCE [LARGE SCALE GENOMIC DNA]</scope>
    <source>
        <strain evidence="9">NML 93-0612</strain>
    </source>
</reference>
<feature type="domain" description="Type II secretion system protein GspF" evidence="7">
    <location>
        <begin position="44"/>
        <end position="162"/>
    </location>
</feature>
<keyword evidence="9" id="KW-1185">Reference proteome</keyword>
<feature type="transmembrane region" description="Helical" evidence="6">
    <location>
        <begin position="178"/>
        <end position="202"/>
    </location>
</feature>
<dbReference type="InterPro" id="IPR018076">
    <property type="entry name" value="T2SS_GspF_dom"/>
</dbReference>
<dbReference type="Pfam" id="PF00482">
    <property type="entry name" value="T2SSF"/>
    <property type="match status" value="1"/>
</dbReference>
<evidence type="ECO:0000256" key="3">
    <source>
        <dbReference type="ARBA" id="ARBA00022692"/>
    </source>
</evidence>
<dbReference type="PANTHER" id="PTHR35007">
    <property type="entry name" value="INTEGRAL MEMBRANE PROTEIN-RELATED"/>
    <property type="match status" value="1"/>
</dbReference>
<evidence type="ECO:0000256" key="6">
    <source>
        <dbReference type="SAM" id="Phobius"/>
    </source>
</evidence>
<feature type="transmembrane region" description="Helical" evidence="6">
    <location>
        <begin position="147"/>
        <end position="166"/>
    </location>
</feature>
<evidence type="ECO:0000256" key="1">
    <source>
        <dbReference type="ARBA" id="ARBA00004651"/>
    </source>
</evidence>